<evidence type="ECO:0000313" key="3">
    <source>
        <dbReference type="Proteomes" id="UP000789706"/>
    </source>
</evidence>
<protein>
    <submittedName>
        <fullName evidence="2">6548_t:CDS:1</fullName>
    </submittedName>
</protein>
<dbReference type="AlphaFoldDB" id="A0A9N8V6U2"/>
<keyword evidence="3" id="KW-1185">Reference proteome</keyword>
<dbReference type="EMBL" id="CAJVPK010000056">
    <property type="protein sequence ID" value="CAG8439274.1"/>
    <property type="molecule type" value="Genomic_DNA"/>
</dbReference>
<proteinExistence type="predicted"/>
<reference evidence="2" key="1">
    <citation type="submission" date="2021-06" db="EMBL/GenBank/DDBJ databases">
        <authorList>
            <person name="Kallberg Y."/>
            <person name="Tangrot J."/>
            <person name="Rosling A."/>
        </authorList>
    </citation>
    <scope>NUCLEOTIDE SEQUENCE</scope>
    <source>
        <strain evidence="2">AZ414A</strain>
    </source>
</reference>
<name>A0A9N8V6U2_9GLOM</name>
<gene>
    <name evidence="2" type="ORF">DEBURN_LOCUS1305</name>
</gene>
<organism evidence="2 3">
    <name type="scientific">Diversispora eburnea</name>
    <dbReference type="NCBI Taxonomy" id="1213867"/>
    <lineage>
        <taxon>Eukaryota</taxon>
        <taxon>Fungi</taxon>
        <taxon>Fungi incertae sedis</taxon>
        <taxon>Mucoromycota</taxon>
        <taxon>Glomeromycotina</taxon>
        <taxon>Glomeromycetes</taxon>
        <taxon>Diversisporales</taxon>
        <taxon>Diversisporaceae</taxon>
        <taxon>Diversispora</taxon>
    </lineage>
</organism>
<feature type="compositionally biased region" description="Basic and acidic residues" evidence="1">
    <location>
        <begin position="148"/>
        <end position="159"/>
    </location>
</feature>
<sequence>MSSNNGNSTLLIGPVFETLNNTMNVIGKSALSSASNTSSFLETLGESIVEQMLKDIREKEVEIPNNIKQEIKLLLDRIISRDVNVSKKKLKQRKEIELMEDTNLLLEPISKGTYIISFLAPIINKLFIKNKKSWRIKYGETCLKASAKDCNSHKDDDKRRSARTQLLH</sequence>
<accession>A0A9N8V6U2</accession>
<evidence type="ECO:0000313" key="2">
    <source>
        <dbReference type="EMBL" id="CAG8439274.1"/>
    </source>
</evidence>
<evidence type="ECO:0000256" key="1">
    <source>
        <dbReference type="SAM" id="MobiDB-lite"/>
    </source>
</evidence>
<dbReference type="OrthoDB" id="2407621at2759"/>
<feature type="region of interest" description="Disordered" evidence="1">
    <location>
        <begin position="148"/>
        <end position="168"/>
    </location>
</feature>
<dbReference type="Proteomes" id="UP000789706">
    <property type="component" value="Unassembled WGS sequence"/>
</dbReference>
<comment type="caution">
    <text evidence="2">The sequence shown here is derived from an EMBL/GenBank/DDBJ whole genome shotgun (WGS) entry which is preliminary data.</text>
</comment>